<gene>
    <name evidence="1" type="ORF">GC847_09130</name>
</gene>
<comment type="caution">
    <text evidence="1">The sequence shown here is derived from an EMBL/GenBank/DDBJ whole genome shotgun (WGS) entry which is preliminary data.</text>
</comment>
<dbReference type="EMBL" id="AAMHFN010000016">
    <property type="protein sequence ID" value="EDH3277205.1"/>
    <property type="molecule type" value="Genomic_DNA"/>
</dbReference>
<organism evidence="1">
    <name type="scientific">Salmonella enterica</name>
    <name type="common">Salmonella choleraesuis</name>
    <dbReference type="NCBI Taxonomy" id="28901"/>
    <lineage>
        <taxon>Bacteria</taxon>
        <taxon>Pseudomonadati</taxon>
        <taxon>Pseudomonadota</taxon>
        <taxon>Gammaproteobacteria</taxon>
        <taxon>Enterobacterales</taxon>
        <taxon>Enterobacteriaceae</taxon>
        <taxon>Salmonella</taxon>
    </lineage>
</organism>
<dbReference type="Pfam" id="PF02413">
    <property type="entry name" value="Caudo_TAP"/>
    <property type="match status" value="1"/>
</dbReference>
<evidence type="ECO:0000313" key="1">
    <source>
        <dbReference type="EMBL" id="EDH3277205.1"/>
    </source>
</evidence>
<protein>
    <submittedName>
        <fullName evidence="1">Tail fiber assembly protein</fullName>
    </submittedName>
</protein>
<accession>A0A633SQN3</accession>
<dbReference type="InterPro" id="IPR003458">
    <property type="entry name" value="Phage_T4_Gp38_tail_assem"/>
</dbReference>
<sequence>MTFKMSSKAQTIKIFNLRSDTNEFIGAGDAYIPPHTGLPANCTDIAPPDIPASHIAVFDAETETWSLKEDHRGETVYDTITGNQVYISTPGPLPENVTSVSPDGEYQKWDSKARVWVNDEAAEAAARLREAEGTKSRLLQMAAEKIAPLQDAVDLEIATDDEKAQLDEWKKYRVLVNRVDTSTAPKIDWPKKPEQPRTL</sequence>
<dbReference type="PANTHER" id="PTHR34413:SF2">
    <property type="entry name" value="PROPHAGE TAIL FIBER ASSEMBLY PROTEIN HOMOLOG TFAE-RELATED"/>
    <property type="match status" value="1"/>
</dbReference>
<dbReference type="AlphaFoldDB" id="A0A633SQN3"/>
<reference evidence="1" key="1">
    <citation type="submission" date="2019-10" db="EMBL/GenBank/DDBJ databases">
        <authorList>
            <consortium name="PulseNet: The National Subtyping Network for Foodborne Disease Surveillance"/>
            <person name="Tarr C.L."/>
            <person name="Trees E."/>
            <person name="Katz L.S."/>
            <person name="Carleton-Romer H.A."/>
            <person name="Stroika S."/>
            <person name="Kucerova Z."/>
            <person name="Roache K.F."/>
            <person name="Sabol A.L."/>
            <person name="Besser J."/>
            <person name="Gerner-Smidt P."/>
        </authorList>
    </citation>
    <scope>NUCLEOTIDE SEQUENCE</scope>
    <source>
        <strain evidence="1">PNUSAS110015</strain>
    </source>
</reference>
<name>A0A633SQN3_SALER</name>
<proteinExistence type="predicted"/>
<dbReference type="InterPro" id="IPR051220">
    <property type="entry name" value="TFA_Chaperone"/>
</dbReference>
<dbReference type="PANTHER" id="PTHR34413">
    <property type="entry name" value="PROPHAGE TAIL FIBER ASSEMBLY PROTEIN HOMOLOG TFAE-RELATED-RELATED"/>
    <property type="match status" value="1"/>
</dbReference>